<dbReference type="Gene3D" id="2.40.30.170">
    <property type="match status" value="1"/>
</dbReference>
<dbReference type="EMBL" id="JBHUHT010000015">
    <property type="protein sequence ID" value="MFD2097058.1"/>
    <property type="molecule type" value="Genomic_DNA"/>
</dbReference>
<dbReference type="InterPro" id="IPR006143">
    <property type="entry name" value="RND_pump_MFP"/>
</dbReference>
<evidence type="ECO:0000256" key="1">
    <source>
        <dbReference type="ARBA" id="ARBA00009477"/>
    </source>
</evidence>
<dbReference type="SUPFAM" id="SSF111369">
    <property type="entry name" value="HlyD-like secretion proteins"/>
    <property type="match status" value="1"/>
</dbReference>
<feature type="domain" description="Multidrug resistance protein MdtA-like barrel-sandwich hybrid" evidence="2">
    <location>
        <begin position="64"/>
        <end position="183"/>
    </location>
</feature>
<reference evidence="6" key="1">
    <citation type="journal article" date="2019" name="Int. J. Syst. Evol. Microbiol.">
        <title>The Global Catalogue of Microorganisms (GCM) 10K type strain sequencing project: providing services to taxonomists for standard genome sequencing and annotation.</title>
        <authorList>
            <consortium name="The Broad Institute Genomics Platform"/>
            <consortium name="The Broad Institute Genome Sequencing Center for Infectious Disease"/>
            <person name="Wu L."/>
            <person name="Ma J."/>
        </authorList>
    </citation>
    <scope>NUCLEOTIDE SEQUENCE [LARGE SCALE GENOMIC DNA]</scope>
    <source>
        <strain evidence="6">CGMCC 1.10992</strain>
    </source>
</reference>
<sequence>MIRIAAVVLGILVAAGAMFLLDSENAQASHDETAPAISVRVEKLNKASIAESVPLQGTVFSHHAVNITPEVDGRITAIYIESGQEVERGQLLLQLDDRHEQATVRREQAKLKDDIRRQKQIHQLAKQHAVSTSEVDAADAQVAIQQAELALAKAALEDRAIRAPFRGNVGLVDLSVGKLVNSDTVLTTLDDTSQLKMNVSVPAKYQHRIQKGTAFALNADALQARSVVAKLAYIDSRVSDQTLNMRLQLTIDNHDNLLLPGTFLTGDLPLAKETVVSLPLQAVAYEGHQRFAYRLNGDHVEKVEIELGARNSDFVEVVTGLKAGDEIVTEGLVKLRDGVRVQVIEHPRA</sequence>
<comment type="similarity">
    <text evidence="1">Belongs to the membrane fusion protein (MFP) (TC 8.A.1) family.</text>
</comment>
<dbReference type="InterPro" id="IPR058792">
    <property type="entry name" value="Beta-barrel_RND_2"/>
</dbReference>
<evidence type="ECO:0000313" key="5">
    <source>
        <dbReference type="EMBL" id="MFD2097058.1"/>
    </source>
</evidence>
<dbReference type="NCBIfam" id="TIGR01730">
    <property type="entry name" value="RND_mfp"/>
    <property type="match status" value="1"/>
</dbReference>
<evidence type="ECO:0000313" key="6">
    <source>
        <dbReference type="Proteomes" id="UP001597380"/>
    </source>
</evidence>
<dbReference type="RefSeq" id="WP_345339637.1">
    <property type="nucleotide sequence ID" value="NZ_BAABLI010000010.1"/>
</dbReference>
<evidence type="ECO:0000259" key="2">
    <source>
        <dbReference type="Pfam" id="PF25917"/>
    </source>
</evidence>
<feature type="domain" description="CusB-like beta-barrel" evidence="3">
    <location>
        <begin position="198"/>
        <end position="267"/>
    </location>
</feature>
<dbReference type="InterPro" id="IPR058625">
    <property type="entry name" value="MdtA-like_BSH"/>
</dbReference>
<accession>A0ABW4XRF2</accession>
<dbReference type="Gene3D" id="1.10.287.470">
    <property type="entry name" value="Helix hairpin bin"/>
    <property type="match status" value="1"/>
</dbReference>
<name>A0ABW4XRF2_9GAMM</name>
<gene>
    <name evidence="5" type="ORF">ACFSJ3_13765</name>
</gene>
<dbReference type="Gene3D" id="2.40.50.100">
    <property type="match status" value="1"/>
</dbReference>
<dbReference type="Pfam" id="PF25954">
    <property type="entry name" value="Beta-barrel_RND_2"/>
    <property type="match status" value="1"/>
</dbReference>
<keyword evidence="6" id="KW-1185">Reference proteome</keyword>
<dbReference type="PANTHER" id="PTHR30469">
    <property type="entry name" value="MULTIDRUG RESISTANCE PROTEIN MDTA"/>
    <property type="match status" value="1"/>
</dbReference>
<evidence type="ECO:0000259" key="3">
    <source>
        <dbReference type="Pfam" id="PF25954"/>
    </source>
</evidence>
<dbReference type="Proteomes" id="UP001597380">
    <property type="component" value="Unassembled WGS sequence"/>
</dbReference>
<dbReference type="Gene3D" id="2.40.420.20">
    <property type="match status" value="1"/>
</dbReference>
<comment type="caution">
    <text evidence="5">The sequence shown here is derived from an EMBL/GenBank/DDBJ whole genome shotgun (WGS) entry which is preliminary data.</text>
</comment>
<dbReference type="PANTHER" id="PTHR30469:SF13">
    <property type="entry name" value="HAE1 FAMILY EFFLUX PUMP MFP COMPONENT"/>
    <property type="match status" value="1"/>
</dbReference>
<dbReference type="Pfam" id="PF25989">
    <property type="entry name" value="YknX_C"/>
    <property type="match status" value="1"/>
</dbReference>
<dbReference type="Pfam" id="PF25917">
    <property type="entry name" value="BSH_RND"/>
    <property type="match status" value="1"/>
</dbReference>
<proteinExistence type="inferred from homology"/>
<protein>
    <submittedName>
        <fullName evidence="5">Efflux RND transporter periplasmic adaptor subunit</fullName>
    </submittedName>
</protein>
<feature type="domain" description="YknX-like C-terminal permuted SH3-like" evidence="4">
    <location>
        <begin position="276"/>
        <end position="343"/>
    </location>
</feature>
<evidence type="ECO:0000259" key="4">
    <source>
        <dbReference type="Pfam" id="PF25989"/>
    </source>
</evidence>
<dbReference type="InterPro" id="IPR058637">
    <property type="entry name" value="YknX-like_C"/>
</dbReference>
<organism evidence="5 6">
    <name type="scientific">Corallincola platygyrae</name>
    <dbReference type="NCBI Taxonomy" id="1193278"/>
    <lineage>
        <taxon>Bacteria</taxon>
        <taxon>Pseudomonadati</taxon>
        <taxon>Pseudomonadota</taxon>
        <taxon>Gammaproteobacteria</taxon>
        <taxon>Alteromonadales</taxon>
        <taxon>Psychromonadaceae</taxon>
        <taxon>Corallincola</taxon>
    </lineage>
</organism>